<organism evidence="4 5">
    <name type="scientific">Perkinsus olseni</name>
    <name type="common">Perkinsus atlanticus</name>
    <dbReference type="NCBI Taxonomy" id="32597"/>
    <lineage>
        <taxon>Eukaryota</taxon>
        <taxon>Sar</taxon>
        <taxon>Alveolata</taxon>
        <taxon>Perkinsozoa</taxon>
        <taxon>Perkinsea</taxon>
        <taxon>Perkinsida</taxon>
        <taxon>Perkinsidae</taxon>
        <taxon>Perkinsus</taxon>
    </lineage>
</organism>
<accession>A0A7J6MLL9</accession>
<evidence type="ECO:0000313" key="5">
    <source>
        <dbReference type="Proteomes" id="UP000572268"/>
    </source>
</evidence>
<feature type="region of interest" description="Disordered" evidence="2">
    <location>
        <begin position="1140"/>
        <end position="1163"/>
    </location>
</feature>
<dbReference type="EMBL" id="JABANN010000075">
    <property type="protein sequence ID" value="KAF4672499.1"/>
    <property type="molecule type" value="Genomic_DNA"/>
</dbReference>
<reference evidence="4 5" key="1">
    <citation type="submission" date="2020-04" db="EMBL/GenBank/DDBJ databases">
        <title>Perkinsus olseni comparative genomics.</title>
        <authorList>
            <person name="Bogema D.R."/>
        </authorList>
    </citation>
    <scope>NUCLEOTIDE SEQUENCE [LARGE SCALE GENOMIC DNA]</scope>
    <source>
        <strain evidence="4">ATCC PRA-31</strain>
    </source>
</reference>
<gene>
    <name evidence="4" type="primary">COPS4</name>
    <name evidence="4" type="ORF">FOL46_008892</name>
</gene>
<feature type="region of interest" description="Disordered" evidence="2">
    <location>
        <begin position="1038"/>
        <end position="1079"/>
    </location>
</feature>
<proteinExistence type="inferred from homology"/>
<comment type="similarity">
    <text evidence="1">Belongs to the phospholipid scramblase family.</text>
</comment>
<dbReference type="Pfam" id="PF01399">
    <property type="entry name" value="PCI"/>
    <property type="match status" value="1"/>
</dbReference>
<dbReference type="InterPro" id="IPR005552">
    <property type="entry name" value="Scramblase"/>
</dbReference>
<feature type="compositionally biased region" description="Polar residues" evidence="2">
    <location>
        <begin position="1038"/>
        <end position="1055"/>
    </location>
</feature>
<dbReference type="Pfam" id="PF03803">
    <property type="entry name" value="Scramblase"/>
    <property type="match status" value="2"/>
</dbReference>
<dbReference type="Gene3D" id="1.10.10.10">
    <property type="entry name" value="Winged helix-like DNA-binding domain superfamily/Winged helix DNA-binding domain"/>
    <property type="match status" value="1"/>
</dbReference>
<feature type="domain" description="PCI" evidence="3">
    <location>
        <begin position="1935"/>
        <end position="2027"/>
    </location>
</feature>
<dbReference type="InterPro" id="IPR036388">
    <property type="entry name" value="WH-like_DNA-bd_sf"/>
</dbReference>
<feature type="region of interest" description="Disordered" evidence="2">
    <location>
        <begin position="1268"/>
        <end position="1314"/>
    </location>
</feature>
<dbReference type="SMART" id="SM00088">
    <property type="entry name" value="PINT"/>
    <property type="match status" value="1"/>
</dbReference>
<dbReference type="GO" id="GO:0005886">
    <property type="term" value="C:plasma membrane"/>
    <property type="evidence" value="ECO:0007669"/>
    <property type="project" value="TreeGrafter"/>
</dbReference>
<comment type="caution">
    <text evidence="4">The sequence shown here is derived from an EMBL/GenBank/DDBJ whole genome shotgun (WGS) entry which is preliminary data.</text>
</comment>
<evidence type="ECO:0000256" key="2">
    <source>
        <dbReference type="SAM" id="MobiDB-lite"/>
    </source>
</evidence>
<dbReference type="Proteomes" id="UP000572268">
    <property type="component" value="Unassembled WGS sequence"/>
</dbReference>
<dbReference type="SUPFAM" id="SSF46785">
    <property type="entry name" value="Winged helix' DNA-binding domain"/>
    <property type="match status" value="1"/>
</dbReference>
<dbReference type="PANTHER" id="PTHR23248">
    <property type="entry name" value="PHOSPHOLIPID SCRAMBLASE-RELATED"/>
    <property type="match status" value="1"/>
</dbReference>
<evidence type="ECO:0000313" key="4">
    <source>
        <dbReference type="EMBL" id="KAF4672499.1"/>
    </source>
</evidence>
<feature type="compositionally biased region" description="Low complexity" evidence="2">
    <location>
        <begin position="1062"/>
        <end position="1079"/>
    </location>
</feature>
<evidence type="ECO:0000259" key="3">
    <source>
        <dbReference type="SMART" id="SM00088"/>
    </source>
</evidence>
<sequence>MSILLTRRSRTVERRSVRCFAPRRQSKKDLYKLEFMDHIETGVNPARIPMQFLYQKVEDQPPKELAYTIHTAARLRVANKELFNKAIAAAADMAHEMKPSYTVGILFGTLWIAKHWPTNTNDVKVLYTSVIRDIHRLQGVDIAYLLKAASAFSEECGTLCKPELQKLIQMVPDTISTSNVRSITECMGAMAKLKMTSQAALTAISRQLTYQMESVRVVDIPTIFRSYVNLLPLMPQPLASPSPHQALLEAACSSLCARISLMEVEQISITVAALGKLSKFDDWWRPSGTAVCALAAALAEHLPLLQAEMIPSLMLNLGLASENAPAEARSAIDSLLRRMASASVRGVRNQTASALASTIHAAESLRALEQDMPSLLSLTKVHLQRKLTTTTIESLAGILGNIPSNTVRTCIAEHLVQRLESNLCKTDDYVRIAITAGVEGNREVSSLLIEAALSKPDFPSGALIAMRDARGEPLEAAAVPDVCLIDAVIGYGRASSTICGLMLSRVRDADSAISSDRTLDASTDITLPLPYQRAAVYLIHHLQGRCKAGDDLVQTLLQRIRVDILNITELSLLARFSPLAASHPVLIPLMAKRCLQVVASPEVLSNTPHEGDVHSAKLLCRVLSLLCKVDRGDSAALDFGKLRNLICQVAVRHATHLFPSDFVSLCALVVQSGYHKIPEVRLSLGDILGPCVLVKMRALKSAGAKERLAGLCRTMGFEAIDLSEKLVIIMSCQSVYPSQHSMQYPNPQIQPPGQVQMATVIGNPMPVIQPNVVDGMQVVAGLKRVQVRELRQMLEAITGFEQRNKYIVKDEAGRELFYAVEESNACERNCYPPDCAPWDLHIYVLGPKGLQGDLIHWLTVHRPCTCTCLCANRPVAYVTETSTDHLLGTLHDPYACCDLTFKIKDAAGNDVITGVGGCCQWGMCFPLPCGPCQHIGLQLSDSMNNFEVGKIDKYWMWGDCCPICFKEQDNYWITFGEVENPRWKALLLALGIFMDFRICAAGLWSVVGTMSNSGNSLGGGGSALDSAMEALKRELSKGTISKTPSPAQSSVQPPNESFVHHQQSLQQQQTGATSSAAPYQQQHYLQQQQLHQQPPPPRMMHPSVAGAGGPAMHAINPSQTMHPTAAGLPAAAVAAQAVRRASLTQQQHPRPATPPRTVPGGGAARPVGGNRIAVSIDMLQQVVKGYVASSAHPATREVKQDMLDRLNRLTWSTQNKNIQQEVVAIIGMPALQAALRSVNLLQGPSVPPRQLAAAAAAAAAANIRQMRAGSPYSPYHPGTPPSPQPGNRAPSPSPGSQAGGINARGGISASSMLRRPMPMNAVERERHLARAVCMGGDVKVLAGIDIGYEQALLRLMYSDEEPAAGPATAASSRKKKKRPALLPAEPVDKRQRLAIPLSMMEGQNEEYLEKIPLAESTVRERLSGTTAFRGGLSRKACNAMRAVTWTLLSSLAGLILEDKRNLEAARHRSSQTTMDSGSAERSVATKTVATKRNMINGQSVMDTTSPIMSIFNFPQKLAEDLNGTQDGSLLEYSGNAGMLMEQDRTTAAHVHYTLNLMPARFSGPCGLRQLPLKIPRQFWPVCSPVAMDPSSTSTSGTEKTLRDLNAAYPDTRAMDEILRCEHENIDHLLNVARMVISDPTSADNQHFTRAVIQSLCRITSHLPNSTLEDFSMRMLDLLSPASAPSSADLDRPSPSGNGCPAGLEDEITRLRVNLSEIHQAAGEFLAAAMDLDRIDADGRGGAGPPPSLRSSLSRCEHFTKIAELYLEGGDDVSAESYISRAAMIVPDLGDDDVGLQLRFKVCQARIFDARRKFLDAAYKYLEVALGPHSSSIDADDISQLLLGAARCVVLAPAGPKKRRILQMITSDSRCEQAIPSCEWDVLTKVKNFRIIYPRELKEFEKGLSEHHLALGPDGKQEMSIISRLSMYAGLLSIEHGMTVLSRAITEHNIVAISHLYSNISLSRLGGILDETPAQVEILASNMIAEERLKARIDQLSQYMLFDEFDSDAKSVSGWARNGYMATVIGSPIAQASVVDGMQVVAGLKRVQVRELRQMLEAITGFEQRNKCIVKDEAGRELFYAVEESNACERNCYPPDCAPWDLHIYVLGRPKGLQGDLIHWLTVHRPCTCTCLCANRPVAYVTETSTDQLLGTLHDPYACCDLTFKIKDAAGNDVITGVGGCCQWGMCFPLPCGPCHHIGLQLSDSMNNFEVGKIDKYWMWGDCCPICFKEQDNYWITFGEVENPRWKALLLALGIFMDFRYFTQRNQA</sequence>
<feature type="compositionally biased region" description="Low complexity" evidence="2">
    <location>
        <begin position="1681"/>
        <end position="1695"/>
    </location>
</feature>
<feature type="region of interest" description="Disordered" evidence="2">
    <location>
        <begin position="1363"/>
        <end position="1385"/>
    </location>
</feature>
<dbReference type="InterPro" id="IPR000717">
    <property type="entry name" value="PCI_dom"/>
</dbReference>
<protein>
    <submittedName>
        <fullName evidence="4">COP9 signalosome complex subunit 4</fullName>
    </submittedName>
</protein>
<dbReference type="GO" id="GO:0017128">
    <property type="term" value="F:phospholipid scramblase activity"/>
    <property type="evidence" value="ECO:0007669"/>
    <property type="project" value="InterPro"/>
</dbReference>
<evidence type="ECO:0000256" key="1">
    <source>
        <dbReference type="ARBA" id="ARBA00005350"/>
    </source>
</evidence>
<dbReference type="InterPro" id="IPR036390">
    <property type="entry name" value="WH_DNA-bd_sf"/>
</dbReference>
<feature type="region of interest" description="Disordered" evidence="2">
    <location>
        <begin position="1681"/>
        <end position="1701"/>
    </location>
</feature>
<dbReference type="PANTHER" id="PTHR23248:SF9">
    <property type="entry name" value="PHOSPHOLIPID SCRAMBLASE"/>
    <property type="match status" value="1"/>
</dbReference>
<name>A0A7J6MLL9_PEROL</name>